<gene>
    <name evidence="1" type="ORF">BECKTC1821E_GA0114239_11245</name>
</gene>
<organism evidence="1">
    <name type="scientific">Candidatus Kentrum sp. TC</name>
    <dbReference type="NCBI Taxonomy" id="2126339"/>
    <lineage>
        <taxon>Bacteria</taxon>
        <taxon>Pseudomonadati</taxon>
        <taxon>Pseudomonadota</taxon>
        <taxon>Gammaproteobacteria</taxon>
        <taxon>Candidatus Kentrum</taxon>
    </lineage>
</organism>
<name>A0A450Z4E1_9GAMM</name>
<proteinExistence type="predicted"/>
<reference evidence="1" key="1">
    <citation type="submission" date="2019-02" db="EMBL/GenBank/DDBJ databases">
        <authorList>
            <person name="Gruber-Vodicka R. H."/>
            <person name="Seah K. B. B."/>
        </authorList>
    </citation>
    <scope>NUCLEOTIDE SEQUENCE</scope>
    <source>
        <strain evidence="1">BECK_BZ125</strain>
    </source>
</reference>
<accession>A0A450Z4E1</accession>
<protein>
    <submittedName>
        <fullName evidence="1">Uncharacterized protein</fullName>
    </submittedName>
</protein>
<dbReference type="AlphaFoldDB" id="A0A450Z4E1"/>
<sequence>MTESELSELLGRLREIERYFDSGDFDKWFEEQNDEDKETCLALISKIGIRKGELENYELQILADRLDQLASSLDEGITELEREIEEMRHFTRMMETLGRVIELLSRAVTLVV</sequence>
<evidence type="ECO:0000313" key="1">
    <source>
        <dbReference type="EMBL" id="VFK48673.1"/>
    </source>
</evidence>
<dbReference type="EMBL" id="CAADFT010000124">
    <property type="protein sequence ID" value="VFK48673.1"/>
    <property type="molecule type" value="Genomic_DNA"/>
</dbReference>